<dbReference type="PANTHER" id="PTHR24015:SF1824">
    <property type="entry name" value="OS11G0275400 PROTEIN"/>
    <property type="match status" value="1"/>
</dbReference>
<dbReference type="PROSITE" id="PS51375">
    <property type="entry name" value="PPR"/>
    <property type="match status" value="3"/>
</dbReference>
<dbReference type="NCBIfam" id="TIGR00756">
    <property type="entry name" value="PPR"/>
    <property type="match status" value="4"/>
</dbReference>
<dbReference type="InterPro" id="IPR011990">
    <property type="entry name" value="TPR-like_helical_dom_sf"/>
</dbReference>
<evidence type="ECO:0000256" key="1">
    <source>
        <dbReference type="ARBA" id="ARBA00022737"/>
    </source>
</evidence>
<dbReference type="Pfam" id="PF01535">
    <property type="entry name" value="PPR"/>
    <property type="match status" value="2"/>
</dbReference>
<gene>
    <name evidence="3" type="ORF">FNV43_RR16527</name>
</gene>
<dbReference type="EMBL" id="VOIH02000007">
    <property type="protein sequence ID" value="KAF3442611.1"/>
    <property type="molecule type" value="Genomic_DNA"/>
</dbReference>
<evidence type="ECO:0000313" key="4">
    <source>
        <dbReference type="Proteomes" id="UP000796880"/>
    </source>
</evidence>
<dbReference type="Pfam" id="PF13041">
    <property type="entry name" value="PPR_2"/>
    <property type="match status" value="2"/>
</dbReference>
<feature type="repeat" description="PPR" evidence="2">
    <location>
        <begin position="295"/>
        <end position="329"/>
    </location>
</feature>
<reference evidence="3" key="1">
    <citation type="submission" date="2020-03" db="EMBL/GenBank/DDBJ databases">
        <title>A high-quality chromosome-level genome assembly of a woody plant with both climbing and erect habits, Rhamnella rubrinervis.</title>
        <authorList>
            <person name="Lu Z."/>
            <person name="Yang Y."/>
            <person name="Zhu X."/>
            <person name="Sun Y."/>
        </authorList>
    </citation>
    <scope>NUCLEOTIDE SEQUENCE</scope>
    <source>
        <strain evidence="3">BYM</strain>
        <tissue evidence="3">Leaf</tissue>
    </source>
</reference>
<organism evidence="3 4">
    <name type="scientific">Rhamnella rubrinervis</name>
    <dbReference type="NCBI Taxonomy" id="2594499"/>
    <lineage>
        <taxon>Eukaryota</taxon>
        <taxon>Viridiplantae</taxon>
        <taxon>Streptophyta</taxon>
        <taxon>Embryophyta</taxon>
        <taxon>Tracheophyta</taxon>
        <taxon>Spermatophyta</taxon>
        <taxon>Magnoliopsida</taxon>
        <taxon>eudicotyledons</taxon>
        <taxon>Gunneridae</taxon>
        <taxon>Pentapetalae</taxon>
        <taxon>rosids</taxon>
        <taxon>fabids</taxon>
        <taxon>Rosales</taxon>
        <taxon>Rhamnaceae</taxon>
        <taxon>rhamnoid group</taxon>
        <taxon>Rhamneae</taxon>
        <taxon>Rhamnella</taxon>
    </lineage>
</organism>
<dbReference type="FunFam" id="1.25.40.10:FF:000378">
    <property type="entry name" value="Pentatricopeptide repeat-containing protein mitochondrial"/>
    <property type="match status" value="1"/>
</dbReference>
<proteinExistence type="predicted"/>
<comment type="caution">
    <text evidence="3">The sequence shown here is derived from an EMBL/GenBank/DDBJ whole genome shotgun (WGS) entry which is preliminary data.</text>
</comment>
<keyword evidence="4" id="KW-1185">Reference proteome</keyword>
<protein>
    <recommendedName>
        <fullName evidence="5">Pentatricopeptide repeat-containing protein</fullName>
    </recommendedName>
</protein>
<feature type="repeat" description="PPR" evidence="2">
    <location>
        <begin position="330"/>
        <end position="364"/>
    </location>
</feature>
<dbReference type="GO" id="GO:0009451">
    <property type="term" value="P:RNA modification"/>
    <property type="evidence" value="ECO:0007669"/>
    <property type="project" value="InterPro"/>
</dbReference>
<dbReference type="Pfam" id="PF20431">
    <property type="entry name" value="E_motif"/>
    <property type="match status" value="1"/>
</dbReference>
<dbReference type="Proteomes" id="UP000796880">
    <property type="component" value="Unassembled WGS sequence"/>
</dbReference>
<evidence type="ECO:0008006" key="5">
    <source>
        <dbReference type="Google" id="ProtNLM"/>
    </source>
</evidence>
<dbReference type="Pfam" id="PF12854">
    <property type="entry name" value="PPR_1"/>
    <property type="match status" value="1"/>
</dbReference>
<dbReference type="PANTHER" id="PTHR24015">
    <property type="entry name" value="OS07G0578800 PROTEIN-RELATED"/>
    <property type="match status" value="1"/>
</dbReference>
<accession>A0A8K0MDC6</accession>
<dbReference type="AlphaFoldDB" id="A0A8K0MDC6"/>
<dbReference type="InterPro" id="IPR002885">
    <property type="entry name" value="PPR_rpt"/>
</dbReference>
<evidence type="ECO:0000313" key="3">
    <source>
        <dbReference type="EMBL" id="KAF3442611.1"/>
    </source>
</evidence>
<feature type="repeat" description="PPR" evidence="2">
    <location>
        <begin position="163"/>
        <end position="197"/>
    </location>
</feature>
<dbReference type="Gene3D" id="1.25.40.10">
    <property type="entry name" value="Tetratricopeptide repeat domain"/>
    <property type="match status" value="2"/>
</dbReference>
<dbReference type="InterPro" id="IPR046848">
    <property type="entry name" value="E_motif"/>
</dbReference>
<dbReference type="OrthoDB" id="768257at2759"/>
<dbReference type="InterPro" id="IPR046960">
    <property type="entry name" value="PPR_At4g14850-like_plant"/>
</dbReference>
<sequence>MNCYSFQHLFRKKPYHAILQTEPLRLRPFSSFSPTRTLEKKKNLEKALRLRNLITPQASVTKTHLQCHLRLIEDFIQPISEQHYSQGLTTDLAFPSSSSSKGISNVFGKFLDSNSVFIQSCNERLKIDATILSYTVSLCGSRRNLHEGIQYHCLALKTGFVANVYVGSSLINLYCKCGQLDNAYQVFKEMPVRNVVSWTSIITGFAQECQIDVCLDLFHRMRNSTLKPNDFTFTSLLSACMGSGALGQGRSIHCQTIQMGLESCIHISNALISMYCKCGAVEDALYIFRNSDGKDSVSWNSMIAGYAQHGLAWQAIDLFEEMTKQSVKPDAITFLGVLSSCRHAGLVKEGWLYFNSMAKNGLQPELDHYSCVIDLLGRAGLLEEAEDVIRRMPIQPNAVIWGSLLSSCRFHGNVWFGIQAAESRLFLEPSCAATHIQLAHLYASVGCWDHVARVRKLMKDKGLKTSPGCSWIEIKKEIYRFRAEDMSNKRMIEILSVLDSLVDHMRILGYKAKMREEEMGIMLYMQ</sequence>
<dbReference type="GO" id="GO:0003723">
    <property type="term" value="F:RNA binding"/>
    <property type="evidence" value="ECO:0007669"/>
    <property type="project" value="InterPro"/>
</dbReference>
<evidence type="ECO:0000256" key="2">
    <source>
        <dbReference type="PROSITE-ProRule" id="PRU00708"/>
    </source>
</evidence>
<dbReference type="FunFam" id="1.25.40.10:FF:001139">
    <property type="entry name" value="Uncharacterized protein"/>
    <property type="match status" value="1"/>
</dbReference>
<name>A0A8K0MDC6_9ROSA</name>
<keyword evidence="1" id="KW-0677">Repeat</keyword>